<dbReference type="InterPro" id="IPR043129">
    <property type="entry name" value="ATPase_NBD"/>
</dbReference>
<dbReference type="Proteomes" id="UP000621266">
    <property type="component" value="Unassembled WGS sequence"/>
</dbReference>
<dbReference type="SUPFAM" id="SSF46785">
    <property type="entry name" value="Winged helix' DNA-binding domain"/>
    <property type="match status" value="1"/>
</dbReference>
<dbReference type="PANTHER" id="PTHR18964:SF149">
    <property type="entry name" value="BIFUNCTIONAL UDP-N-ACETYLGLUCOSAMINE 2-EPIMERASE_N-ACETYLMANNOSAMINE KINASE"/>
    <property type="match status" value="1"/>
</dbReference>
<dbReference type="Pfam" id="PF00480">
    <property type="entry name" value="ROK"/>
    <property type="match status" value="2"/>
</dbReference>
<evidence type="ECO:0000259" key="3">
    <source>
        <dbReference type="Pfam" id="PF12802"/>
    </source>
</evidence>
<dbReference type="InterPro" id="IPR036388">
    <property type="entry name" value="WH-like_DNA-bd_sf"/>
</dbReference>
<dbReference type="InterPro" id="IPR000835">
    <property type="entry name" value="HTH_MarR-typ"/>
</dbReference>
<sequence length="395" mass="40271">MGSAVPRLVVRPDGPPRAPARRCTAPEAAFVQARNAPRGGVQLLNDRFRPGEAVAYRTATPRTARAINDRIALELLVERGPLTAPQLQGITGLSRPTVAEIVKRLGDAGLIEVTGRTGDHRRGPNARVYALAAGRAHVAARGRGGEIRVADLGGRTVVSVGSPGELDAALHAAGVPVLHTAALAGPDPEVRRAFARRASTVVVESEANLAGLAEHRRGAARDRRDFALLWLGARTDAALVLDGRLRRGASGGAGAIGGLRLPGGESDFQSLLGGPSVRALARRHGLAGPAAAGGSRGAAFWAELAQRAAAGAAVLAAVLDPGCIVLGGEAGRAGGEYLAGLVRSRLAGMSPVPTEVRPAAGGPGAVLEGALQLALDTARAEIFGGVPRQRTALKS</sequence>
<reference evidence="4 5" key="1">
    <citation type="submission" date="2019-10" db="EMBL/GenBank/DDBJ databases">
        <title>Streptomyces tenebrisbrunneis sp.nov., an endogenous actinomycete isolated from of Lycium ruthenicum.</title>
        <authorList>
            <person name="Ma L."/>
        </authorList>
    </citation>
    <scope>NUCLEOTIDE SEQUENCE [LARGE SCALE GENOMIC DNA]</scope>
    <source>
        <strain evidence="4 5">TRM 66187</strain>
    </source>
</reference>
<name>A0ABQ7FJ11_9ACTN</name>
<keyword evidence="5" id="KW-1185">Reference proteome</keyword>
<feature type="domain" description="HTH marR-type" evidence="3">
    <location>
        <begin position="72"/>
        <end position="122"/>
    </location>
</feature>
<dbReference type="Gene3D" id="1.10.10.10">
    <property type="entry name" value="Winged helix-like DNA-binding domain superfamily/Winged helix DNA-binding domain"/>
    <property type="match status" value="1"/>
</dbReference>
<gene>
    <name evidence="4" type="ORF">GCU69_20815</name>
</gene>
<dbReference type="Gene3D" id="3.30.420.40">
    <property type="match status" value="1"/>
</dbReference>
<evidence type="ECO:0000313" key="5">
    <source>
        <dbReference type="Proteomes" id="UP000621266"/>
    </source>
</evidence>
<evidence type="ECO:0000313" key="4">
    <source>
        <dbReference type="EMBL" id="KAF4407227.1"/>
    </source>
</evidence>
<dbReference type="InterPro" id="IPR011991">
    <property type="entry name" value="ArsR-like_HTH"/>
</dbReference>
<accession>A0ABQ7FJ11</accession>
<evidence type="ECO:0000256" key="1">
    <source>
        <dbReference type="ARBA" id="ARBA00006479"/>
    </source>
</evidence>
<organism evidence="4 5">
    <name type="scientific">Streptomyces lycii</name>
    <dbReference type="NCBI Taxonomy" id="2654337"/>
    <lineage>
        <taxon>Bacteria</taxon>
        <taxon>Bacillati</taxon>
        <taxon>Actinomycetota</taxon>
        <taxon>Actinomycetes</taxon>
        <taxon>Kitasatosporales</taxon>
        <taxon>Streptomycetaceae</taxon>
        <taxon>Streptomyces</taxon>
    </lineage>
</organism>
<protein>
    <submittedName>
        <fullName evidence="4">ROK family transcriptional regulator</fullName>
    </submittedName>
</protein>
<comment type="caution">
    <text evidence="4">The sequence shown here is derived from an EMBL/GenBank/DDBJ whole genome shotgun (WGS) entry which is preliminary data.</text>
</comment>
<evidence type="ECO:0000256" key="2">
    <source>
        <dbReference type="SAM" id="MobiDB-lite"/>
    </source>
</evidence>
<proteinExistence type="inferred from homology"/>
<dbReference type="SUPFAM" id="SSF53067">
    <property type="entry name" value="Actin-like ATPase domain"/>
    <property type="match status" value="1"/>
</dbReference>
<dbReference type="PANTHER" id="PTHR18964">
    <property type="entry name" value="ROK (REPRESSOR, ORF, KINASE) FAMILY"/>
    <property type="match status" value="1"/>
</dbReference>
<dbReference type="Pfam" id="PF12802">
    <property type="entry name" value="MarR_2"/>
    <property type="match status" value="1"/>
</dbReference>
<dbReference type="CDD" id="cd00090">
    <property type="entry name" value="HTH_ARSR"/>
    <property type="match status" value="1"/>
</dbReference>
<feature type="region of interest" description="Disordered" evidence="2">
    <location>
        <begin position="1"/>
        <end position="21"/>
    </location>
</feature>
<comment type="similarity">
    <text evidence="1">Belongs to the ROK (NagC/XylR) family.</text>
</comment>
<dbReference type="InterPro" id="IPR036390">
    <property type="entry name" value="WH_DNA-bd_sf"/>
</dbReference>
<dbReference type="InterPro" id="IPR000600">
    <property type="entry name" value="ROK"/>
</dbReference>
<dbReference type="EMBL" id="WHPN01000327">
    <property type="protein sequence ID" value="KAF4407227.1"/>
    <property type="molecule type" value="Genomic_DNA"/>
</dbReference>